<proteinExistence type="predicted"/>
<feature type="region of interest" description="Disordered" evidence="1">
    <location>
        <begin position="1"/>
        <end position="32"/>
    </location>
</feature>
<protein>
    <submittedName>
        <fullName evidence="2">Uncharacterized protein</fullName>
    </submittedName>
</protein>
<dbReference type="AlphaFoldDB" id="A0AA44WQ29"/>
<accession>A0AA44WQ29</accession>
<dbReference type="Proteomes" id="UP000236305">
    <property type="component" value="Unassembled WGS sequence"/>
</dbReference>
<reference evidence="2 3" key="1">
    <citation type="submission" date="2017-12" db="EMBL/GenBank/DDBJ databases">
        <title>Comparative genomics yields insights into virulence evolution of Verticillium dahliae.</title>
        <authorList>
            <person name="Fan R."/>
            <person name="Armitage A.D."/>
            <person name="Cascant-Lopez E."/>
            <person name="Sobczyk M."/>
            <person name="Cockerton H.M."/>
            <person name="Harrison R.J."/>
        </authorList>
    </citation>
    <scope>NUCLEOTIDE SEQUENCE [LARGE SCALE GENOMIC DNA]</scope>
    <source>
        <strain evidence="2 3">12008</strain>
    </source>
</reference>
<evidence type="ECO:0000256" key="1">
    <source>
        <dbReference type="SAM" id="MobiDB-lite"/>
    </source>
</evidence>
<dbReference type="EMBL" id="MPSH01000004">
    <property type="protein sequence ID" value="PNH34921.1"/>
    <property type="molecule type" value="Genomic_DNA"/>
</dbReference>
<organism evidence="2 3">
    <name type="scientific">Verticillium dahliae</name>
    <name type="common">Verticillium wilt</name>
    <dbReference type="NCBI Taxonomy" id="27337"/>
    <lineage>
        <taxon>Eukaryota</taxon>
        <taxon>Fungi</taxon>
        <taxon>Dikarya</taxon>
        <taxon>Ascomycota</taxon>
        <taxon>Pezizomycotina</taxon>
        <taxon>Sordariomycetes</taxon>
        <taxon>Hypocreomycetidae</taxon>
        <taxon>Glomerellales</taxon>
        <taxon>Plectosphaerellaceae</taxon>
        <taxon>Verticillium</taxon>
    </lineage>
</organism>
<evidence type="ECO:0000313" key="3">
    <source>
        <dbReference type="Proteomes" id="UP000236305"/>
    </source>
</evidence>
<name>A0AA44WQ29_VERDA</name>
<comment type="caution">
    <text evidence="2">The sequence shown here is derived from an EMBL/GenBank/DDBJ whole genome shotgun (WGS) entry which is preliminary data.</text>
</comment>
<feature type="compositionally biased region" description="Low complexity" evidence="1">
    <location>
        <begin position="22"/>
        <end position="32"/>
    </location>
</feature>
<evidence type="ECO:0000313" key="2">
    <source>
        <dbReference type="EMBL" id="PNH34921.1"/>
    </source>
</evidence>
<gene>
    <name evidence="2" type="ORF">BJF96_g1822</name>
</gene>
<sequence length="32" mass="3691">MHLHWSPGSAGSKQQEQHQHQHQQQEPPAAQH</sequence>